<evidence type="ECO:0000313" key="3">
    <source>
        <dbReference type="EMBL" id="MEP1057563.1"/>
    </source>
</evidence>
<accession>A0ABV0KEA4</accession>
<sequence length="243" mass="27250">MFFHKKELIHNVDIKEANPRYAQLLLEQFGGATGELSAALQYWVQSFHVEDAGMRDMLQDIAIEEFSHLEMVGKLIEGHTKNVDQTEAYKSTLFAVRGMGPHFLDSQGSAWTAAYLNEGGDIVRDLRANIAAEAGARQTYEELIKLATDEGTKQTLTHLLTREISHTKMFMKALESLGKLDDPFFGNIQPDETVDLYFNLSTNGEKDERGPWNSDENFEYVADPSAKGKAPAQTQPKNPPVRL</sequence>
<dbReference type="InterPro" id="IPR039377">
    <property type="entry name" value="Mn_catalase_dom"/>
</dbReference>
<dbReference type="Pfam" id="PF05067">
    <property type="entry name" value="Mn_catalase"/>
    <property type="match status" value="1"/>
</dbReference>
<name>A0ABV0KEA4_9CYAN</name>
<dbReference type="SUPFAM" id="SSF47240">
    <property type="entry name" value="Ferritin-like"/>
    <property type="match status" value="1"/>
</dbReference>
<dbReference type="EMBL" id="JAMPLM010000002">
    <property type="protein sequence ID" value="MEP1057563.1"/>
    <property type="molecule type" value="Genomic_DNA"/>
</dbReference>
<dbReference type="InterPro" id="IPR007760">
    <property type="entry name" value="Mn_catalase"/>
</dbReference>
<dbReference type="InterPro" id="IPR012347">
    <property type="entry name" value="Ferritin-like"/>
</dbReference>
<dbReference type="CDD" id="cd01051">
    <property type="entry name" value="Mn_catalase"/>
    <property type="match status" value="1"/>
</dbReference>
<reference evidence="3 4" key="1">
    <citation type="submission" date="2022-04" db="EMBL/GenBank/DDBJ databases">
        <title>Positive selection, recombination, and allopatry shape intraspecific diversity of widespread and dominant cyanobacteria.</title>
        <authorList>
            <person name="Wei J."/>
            <person name="Shu W."/>
            <person name="Hu C."/>
        </authorList>
    </citation>
    <scope>NUCLEOTIDE SEQUENCE [LARGE SCALE GENOMIC DNA]</scope>
    <source>
        <strain evidence="3 4">AS-A4</strain>
    </source>
</reference>
<comment type="caution">
    <text evidence="3">The sequence shown here is derived from an EMBL/GenBank/DDBJ whole genome shotgun (WGS) entry which is preliminary data.</text>
</comment>
<evidence type="ECO:0000256" key="2">
    <source>
        <dbReference type="SAM" id="MobiDB-lite"/>
    </source>
</evidence>
<dbReference type="Proteomes" id="UP001476950">
    <property type="component" value="Unassembled WGS sequence"/>
</dbReference>
<evidence type="ECO:0000256" key="1">
    <source>
        <dbReference type="ARBA" id="ARBA00007644"/>
    </source>
</evidence>
<dbReference type="Gene3D" id="1.20.1260.10">
    <property type="match status" value="1"/>
</dbReference>
<protein>
    <submittedName>
        <fullName evidence="3">Manganese catalase family protein</fullName>
    </submittedName>
</protein>
<dbReference type="RefSeq" id="WP_190450508.1">
    <property type="nucleotide sequence ID" value="NZ_JAMPLM010000002.1"/>
</dbReference>
<organism evidence="3 4">
    <name type="scientific">Stenomitos frigidus AS-A4</name>
    <dbReference type="NCBI Taxonomy" id="2933935"/>
    <lineage>
        <taxon>Bacteria</taxon>
        <taxon>Bacillati</taxon>
        <taxon>Cyanobacteriota</taxon>
        <taxon>Cyanophyceae</taxon>
        <taxon>Leptolyngbyales</taxon>
        <taxon>Leptolyngbyaceae</taxon>
        <taxon>Stenomitos</taxon>
    </lineage>
</organism>
<proteinExistence type="inferred from homology"/>
<feature type="region of interest" description="Disordered" evidence="2">
    <location>
        <begin position="202"/>
        <end position="243"/>
    </location>
</feature>
<keyword evidence="4" id="KW-1185">Reference proteome</keyword>
<evidence type="ECO:0000313" key="4">
    <source>
        <dbReference type="Proteomes" id="UP001476950"/>
    </source>
</evidence>
<gene>
    <name evidence="3" type="ORF">NDI38_03875</name>
</gene>
<comment type="similarity">
    <text evidence="1">Belongs to the manganese catalase family.</text>
</comment>
<dbReference type="InterPro" id="IPR009078">
    <property type="entry name" value="Ferritin-like_SF"/>
</dbReference>